<dbReference type="OrthoDB" id="6433297at2759"/>
<keyword evidence="1" id="KW-0863">Zinc-finger</keyword>
<dbReference type="PANTHER" id="PTHR31511:SF12">
    <property type="entry name" value="RHO TERMINATION FACTOR N-TERMINAL DOMAIN-CONTAINING PROTEIN"/>
    <property type="match status" value="1"/>
</dbReference>
<keyword evidence="4" id="KW-1185">Reference proteome</keyword>
<keyword evidence="1" id="KW-0862">Zinc</keyword>
<proteinExistence type="predicted"/>
<keyword evidence="1" id="KW-0479">Metal-binding</keyword>
<dbReference type="EMBL" id="BGPR01009786">
    <property type="protein sequence ID" value="GBN42267.1"/>
    <property type="molecule type" value="Genomic_DNA"/>
</dbReference>
<evidence type="ECO:0000259" key="2">
    <source>
        <dbReference type="PROSITE" id="PS50157"/>
    </source>
</evidence>
<sequence>MSRLLYDLPKHKQNKFYCDFCLHQFSTEEGLSNHQLDCRNHMIQKIRTPTEEEKWLQFNNHRFQLPVPYSIYADFECILEKLSSCEMNPVISSTQPITRHVACGFAYVVVGSKGRMVRSPIVYREEDSVDKFLKNLIEEEDWILRKIFEVKQMIFTDEDKNNFQAAVNCWVCEQPLNGDSVRDHNYRELRTIAEI</sequence>
<evidence type="ECO:0000313" key="4">
    <source>
        <dbReference type="Proteomes" id="UP000499080"/>
    </source>
</evidence>
<accession>A0A4Y2NWD7</accession>
<gene>
    <name evidence="3" type="ORF">AVEN_59531_1</name>
</gene>
<reference evidence="3 4" key="1">
    <citation type="journal article" date="2019" name="Sci. Rep.">
        <title>Orb-weaving spider Araneus ventricosus genome elucidates the spidroin gene catalogue.</title>
        <authorList>
            <person name="Kono N."/>
            <person name="Nakamura H."/>
            <person name="Ohtoshi R."/>
            <person name="Moran D.A.P."/>
            <person name="Shinohara A."/>
            <person name="Yoshida Y."/>
            <person name="Fujiwara M."/>
            <person name="Mori M."/>
            <person name="Tomita M."/>
            <person name="Arakawa K."/>
        </authorList>
    </citation>
    <scope>NUCLEOTIDE SEQUENCE [LARGE SCALE GENOMIC DNA]</scope>
</reference>
<dbReference type="InterPro" id="IPR013087">
    <property type="entry name" value="Znf_C2H2_type"/>
</dbReference>
<name>A0A4Y2NWD7_ARAVE</name>
<dbReference type="AlphaFoldDB" id="A0A4Y2NWD7"/>
<dbReference type="Proteomes" id="UP000499080">
    <property type="component" value="Unassembled WGS sequence"/>
</dbReference>
<dbReference type="PROSITE" id="PS50157">
    <property type="entry name" value="ZINC_FINGER_C2H2_2"/>
    <property type="match status" value="1"/>
</dbReference>
<organism evidence="3 4">
    <name type="scientific">Araneus ventricosus</name>
    <name type="common">Orbweaver spider</name>
    <name type="synonym">Epeira ventricosa</name>
    <dbReference type="NCBI Taxonomy" id="182803"/>
    <lineage>
        <taxon>Eukaryota</taxon>
        <taxon>Metazoa</taxon>
        <taxon>Ecdysozoa</taxon>
        <taxon>Arthropoda</taxon>
        <taxon>Chelicerata</taxon>
        <taxon>Arachnida</taxon>
        <taxon>Araneae</taxon>
        <taxon>Araneomorphae</taxon>
        <taxon>Entelegynae</taxon>
        <taxon>Araneoidea</taxon>
        <taxon>Araneidae</taxon>
        <taxon>Araneus</taxon>
    </lineage>
</organism>
<protein>
    <recommendedName>
        <fullName evidence="2">C2H2-type domain-containing protein</fullName>
    </recommendedName>
</protein>
<dbReference type="GO" id="GO:0008270">
    <property type="term" value="F:zinc ion binding"/>
    <property type="evidence" value="ECO:0007669"/>
    <property type="project" value="UniProtKB-KW"/>
</dbReference>
<dbReference type="PANTHER" id="PTHR31511">
    <property type="entry name" value="PROTEIN CBG23764"/>
    <property type="match status" value="1"/>
</dbReference>
<feature type="domain" description="C2H2-type" evidence="2">
    <location>
        <begin position="16"/>
        <end position="46"/>
    </location>
</feature>
<evidence type="ECO:0000256" key="1">
    <source>
        <dbReference type="PROSITE-ProRule" id="PRU00042"/>
    </source>
</evidence>
<evidence type="ECO:0000313" key="3">
    <source>
        <dbReference type="EMBL" id="GBN42267.1"/>
    </source>
</evidence>
<comment type="caution">
    <text evidence="3">The sequence shown here is derived from an EMBL/GenBank/DDBJ whole genome shotgun (WGS) entry which is preliminary data.</text>
</comment>